<feature type="transmembrane region" description="Helical" evidence="1">
    <location>
        <begin position="35"/>
        <end position="54"/>
    </location>
</feature>
<dbReference type="AlphaFoldDB" id="A0A1H3N446"/>
<dbReference type="EMBL" id="FNPG01000049">
    <property type="protein sequence ID" value="SDY83652.1"/>
    <property type="molecule type" value="Genomic_DNA"/>
</dbReference>
<feature type="transmembrane region" description="Helical" evidence="1">
    <location>
        <begin position="210"/>
        <end position="228"/>
    </location>
</feature>
<protein>
    <submittedName>
        <fullName evidence="2">Uncharacterized protein</fullName>
    </submittedName>
</protein>
<accession>A0A1H3N446</accession>
<keyword evidence="1" id="KW-0472">Membrane</keyword>
<feature type="transmembrane region" description="Helical" evidence="1">
    <location>
        <begin position="12"/>
        <end position="29"/>
    </location>
</feature>
<organism evidence="2 3">
    <name type="scientific">Lachnobacterium bovis DSM 14045</name>
    <dbReference type="NCBI Taxonomy" id="1122142"/>
    <lineage>
        <taxon>Bacteria</taxon>
        <taxon>Bacillati</taxon>
        <taxon>Bacillota</taxon>
        <taxon>Clostridia</taxon>
        <taxon>Lachnospirales</taxon>
        <taxon>Lachnospiraceae</taxon>
        <taxon>Lachnobacterium</taxon>
    </lineage>
</organism>
<gene>
    <name evidence="2" type="ORF">SAMN02910414_02476</name>
</gene>
<name>A0A1H3N446_9FIRM</name>
<dbReference type="RefSeq" id="WP_074719256.1">
    <property type="nucleotide sequence ID" value="NZ_FNPG01000049.1"/>
</dbReference>
<reference evidence="2 3" key="1">
    <citation type="submission" date="2016-10" db="EMBL/GenBank/DDBJ databases">
        <authorList>
            <person name="de Groot N.N."/>
        </authorList>
    </citation>
    <scope>NUCLEOTIDE SEQUENCE [LARGE SCALE GENOMIC DNA]</scope>
    <source>
        <strain evidence="2 3">DSM 14045</strain>
    </source>
</reference>
<keyword evidence="1" id="KW-0812">Transmembrane</keyword>
<evidence type="ECO:0000313" key="3">
    <source>
        <dbReference type="Proteomes" id="UP000183918"/>
    </source>
</evidence>
<keyword evidence="1" id="KW-1133">Transmembrane helix</keyword>
<proteinExistence type="predicted"/>
<sequence>MIEYLLKNYKKIIFFSFYIFIILFDIALFKENVMIWRREVFTLLLAFLYIFNISSDIENLMDSTRIVREKNRIKLVLRANIANFKTASIFSIIYIIAIRINHIFEIKRHITGTMGEYTSNFFISSLLKLLAQVPGWLILGELTIALFFLLKSRVLAIILTWGIVIITEGVQEKIAFLGIKKYIYSIYHNMFLGSDIGLKNFTLLEGFESILKNCMLFFVILAITCIILKRIDFLKRSLE</sequence>
<evidence type="ECO:0000256" key="1">
    <source>
        <dbReference type="SAM" id="Phobius"/>
    </source>
</evidence>
<dbReference type="STRING" id="1122142.SAMN02910414_02476"/>
<dbReference type="Proteomes" id="UP000183918">
    <property type="component" value="Unassembled WGS sequence"/>
</dbReference>
<keyword evidence="3" id="KW-1185">Reference proteome</keyword>
<evidence type="ECO:0000313" key="2">
    <source>
        <dbReference type="EMBL" id="SDY83652.1"/>
    </source>
</evidence>
<feature type="transmembrane region" description="Helical" evidence="1">
    <location>
        <begin position="75"/>
        <end position="97"/>
    </location>
</feature>
<dbReference type="OrthoDB" id="9890455at2"/>